<organism evidence="1 2">
    <name type="scientific">Capnocytophaga ochracea F0287</name>
    <dbReference type="NCBI Taxonomy" id="873517"/>
    <lineage>
        <taxon>Bacteria</taxon>
        <taxon>Pseudomonadati</taxon>
        <taxon>Bacteroidota</taxon>
        <taxon>Flavobacteriia</taxon>
        <taxon>Flavobacteriales</taxon>
        <taxon>Flavobacteriaceae</taxon>
        <taxon>Capnocytophaga</taxon>
    </lineage>
</organism>
<dbReference type="Proteomes" id="UP000005391">
    <property type="component" value="Unassembled WGS sequence"/>
</dbReference>
<dbReference type="AlphaFoldDB" id="E4MSF1"/>
<evidence type="ECO:0000313" key="1">
    <source>
        <dbReference type="EMBL" id="EFS97341.1"/>
    </source>
</evidence>
<accession>E4MSF1</accession>
<dbReference type="EMBL" id="AEOH01000037">
    <property type="protein sequence ID" value="EFS97341.1"/>
    <property type="molecule type" value="Genomic_DNA"/>
</dbReference>
<dbReference type="eggNOG" id="ENOG5030P4Y">
    <property type="taxonomic scope" value="Bacteria"/>
</dbReference>
<reference evidence="1 2" key="1">
    <citation type="submission" date="2010-10" db="EMBL/GenBank/DDBJ databases">
        <authorList>
            <person name="Muzny D."/>
            <person name="Qin X."/>
            <person name="Deng J."/>
            <person name="Jiang H."/>
            <person name="Liu Y."/>
            <person name="Qu J."/>
            <person name="Song X.-Z."/>
            <person name="Zhang L."/>
            <person name="Thornton R."/>
            <person name="Coyle M."/>
            <person name="Francisco L."/>
            <person name="Jackson L."/>
            <person name="Javaid M."/>
            <person name="Korchina V."/>
            <person name="Kovar C."/>
            <person name="Mata R."/>
            <person name="Mathew T."/>
            <person name="Ngo R."/>
            <person name="Nguyen L."/>
            <person name="Nguyen N."/>
            <person name="Okwuonu G."/>
            <person name="Ongeri F."/>
            <person name="Pham C."/>
            <person name="Simmons D."/>
            <person name="Wilczek-Boney K."/>
            <person name="Hale W."/>
            <person name="Jakkamsetti A."/>
            <person name="Pham P."/>
            <person name="Ruth R."/>
            <person name="San Lucas F."/>
            <person name="Warren J."/>
            <person name="Zhang J."/>
            <person name="Zhao Z."/>
            <person name="Zhou C."/>
            <person name="Zhu D."/>
            <person name="Lee S."/>
            <person name="Bess C."/>
            <person name="Blankenburg K."/>
            <person name="Forbes L."/>
            <person name="Fu Q."/>
            <person name="Gubbala S."/>
            <person name="Hirani K."/>
            <person name="Jayaseelan J.C."/>
            <person name="Lara F."/>
            <person name="Munidasa M."/>
            <person name="Palculict T."/>
            <person name="Patil S."/>
            <person name="Pu L.-L."/>
            <person name="Saada N."/>
            <person name="Tang L."/>
            <person name="Weissenberger G."/>
            <person name="Zhu Y."/>
            <person name="Hemphill L."/>
            <person name="Shang Y."/>
            <person name="Youmans B."/>
            <person name="Ayvaz T."/>
            <person name="Ross M."/>
            <person name="Santibanez J."/>
            <person name="Aqrawi P."/>
            <person name="Gross S."/>
            <person name="Joshi V."/>
            <person name="Fowler G."/>
            <person name="Nazareth L."/>
            <person name="Reid J."/>
            <person name="Worley K."/>
            <person name="Petrosino J."/>
            <person name="Highlander S."/>
            <person name="Gibbs R."/>
        </authorList>
    </citation>
    <scope>NUCLEOTIDE SEQUENCE [LARGE SCALE GENOMIC DNA]</scope>
    <source>
        <strain evidence="1 2">F0287</strain>
    </source>
</reference>
<gene>
    <name evidence="1" type="ORF">HMPREF1977_1324</name>
</gene>
<dbReference type="HOGENOM" id="CLU_118059_1_0_10"/>
<protein>
    <submittedName>
        <fullName evidence="1">Uncharacterized protein</fullName>
    </submittedName>
</protein>
<evidence type="ECO:0000313" key="2">
    <source>
        <dbReference type="Proteomes" id="UP000005391"/>
    </source>
</evidence>
<name>E4MSF1_CAPOC</name>
<comment type="caution">
    <text evidence="1">The sequence shown here is derived from an EMBL/GenBank/DDBJ whole genome shotgun (WGS) entry which is preliminary data.</text>
</comment>
<proteinExistence type="predicted"/>
<sequence length="166" mass="19396">MSLNNLNNVHLTAEQEKAVGDALTSLETALQLLQHNLTPEDRNRYGRVNEQNKLLINKVAEFAQNQPTLKSIDVDWDEFFRDFKSRQFTEQIIHRLENLLDRLKNAKTLYDYDNYQDSLNDYNYTAFRAGSNAVGFESKYRELKQFFARNRKNDASNGVNDLKVNN</sequence>
<dbReference type="RefSeq" id="WP_002673632.1">
    <property type="nucleotide sequence ID" value="NZ_GL573160.1"/>
</dbReference>